<feature type="transmembrane region" description="Helical" evidence="1">
    <location>
        <begin position="242"/>
        <end position="264"/>
    </location>
</feature>
<keyword evidence="2" id="KW-0732">Signal</keyword>
<comment type="caution">
    <text evidence="3">The sequence shown here is derived from an EMBL/GenBank/DDBJ whole genome shotgun (WGS) entry which is preliminary data.</text>
</comment>
<sequence>MPAALAVPPRPAAPAASSAPAASAASGAAAVPAALVAPSRSAATAPAPAAPVAGRGCEGVGRGAREFPVVARLRGPEAYRAGGVPRAWVLELTNRSSRACEGLHPVIVLTDRRRALRPAQAALFFFDGRRPRAVDFEVTGRDELVGVFGEEGRKRRGDFGGFTVGAQETVRVRVLLALAPDAVANRVAAEAVVVRRTGRGGADGEWVGRSAEPYRFRIRAAEAGVVRGAPGPGADRDRPVGWGPAAAAGAAGAAALAAAAWCALRRTSRRRAP</sequence>
<keyword evidence="1" id="KW-0812">Transmembrane</keyword>
<feature type="chain" id="PRO_5046239608" description="DUF4232 domain-containing protein" evidence="2">
    <location>
        <begin position="25"/>
        <end position="273"/>
    </location>
</feature>
<evidence type="ECO:0000313" key="3">
    <source>
        <dbReference type="EMBL" id="MEU9581379.1"/>
    </source>
</evidence>
<organism evidence="3 4">
    <name type="scientific">Streptomyces chilikensis</name>
    <dbReference type="NCBI Taxonomy" id="1194079"/>
    <lineage>
        <taxon>Bacteria</taxon>
        <taxon>Bacillati</taxon>
        <taxon>Actinomycetota</taxon>
        <taxon>Actinomycetes</taxon>
        <taxon>Kitasatosporales</taxon>
        <taxon>Streptomycetaceae</taxon>
        <taxon>Streptomyces</taxon>
    </lineage>
</organism>
<dbReference type="EMBL" id="JBEZNA010000115">
    <property type="protein sequence ID" value="MEU9581379.1"/>
    <property type="molecule type" value="Genomic_DNA"/>
</dbReference>
<protein>
    <recommendedName>
        <fullName evidence="5">DUF4232 domain-containing protein</fullName>
    </recommendedName>
</protein>
<reference evidence="3 4" key="1">
    <citation type="submission" date="2024-06" db="EMBL/GenBank/DDBJ databases">
        <title>The Natural Products Discovery Center: Release of the First 8490 Sequenced Strains for Exploring Actinobacteria Biosynthetic Diversity.</title>
        <authorList>
            <person name="Kalkreuter E."/>
            <person name="Kautsar S.A."/>
            <person name="Yang D."/>
            <person name="Bader C.D."/>
            <person name="Teijaro C.N."/>
            <person name="Fluegel L."/>
            <person name="Davis C.M."/>
            <person name="Simpson J.R."/>
            <person name="Lauterbach L."/>
            <person name="Steele A.D."/>
            <person name="Gui C."/>
            <person name="Meng S."/>
            <person name="Li G."/>
            <person name="Viehrig K."/>
            <person name="Ye F."/>
            <person name="Su P."/>
            <person name="Kiefer A.F."/>
            <person name="Nichols A."/>
            <person name="Cepeda A.J."/>
            <person name="Yan W."/>
            <person name="Fan B."/>
            <person name="Jiang Y."/>
            <person name="Adhikari A."/>
            <person name="Zheng C.-J."/>
            <person name="Schuster L."/>
            <person name="Cowan T.M."/>
            <person name="Smanski M.J."/>
            <person name="Chevrette M.G."/>
            <person name="De Carvalho L.P.S."/>
            <person name="Shen B."/>
        </authorList>
    </citation>
    <scope>NUCLEOTIDE SEQUENCE [LARGE SCALE GENOMIC DNA]</scope>
    <source>
        <strain evidence="3 4">NPDC048117</strain>
    </source>
</reference>
<evidence type="ECO:0008006" key="5">
    <source>
        <dbReference type="Google" id="ProtNLM"/>
    </source>
</evidence>
<dbReference type="Proteomes" id="UP001551584">
    <property type="component" value="Unassembled WGS sequence"/>
</dbReference>
<proteinExistence type="predicted"/>
<keyword evidence="1" id="KW-0472">Membrane</keyword>
<evidence type="ECO:0000256" key="2">
    <source>
        <dbReference type="SAM" id="SignalP"/>
    </source>
</evidence>
<keyword evidence="1" id="KW-1133">Transmembrane helix</keyword>
<feature type="signal peptide" evidence="2">
    <location>
        <begin position="1"/>
        <end position="24"/>
    </location>
</feature>
<name>A0ABV3EYX1_9ACTN</name>
<evidence type="ECO:0000313" key="4">
    <source>
        <dbReference type="Proteomes" id="UP001551584"/>
    </source>
</evidence>
<gene>
    <name evidence="3" type="ORF">AB0D95_29620</name>
</gene>
<accession>A0ABV3EYX1</accession>
<keyword evidence="4" id="KW-1185">Reference proteome</keyword>
<evidence type="ECO:0000256" key="1">
    <source>
        <dbReference type="SAM" id="Phobius"/>
    </source>
</evidence>
<dbReference type="RefSeq" id="WP_359277953.1">
    <property type="nucleotide sequence ID" value="NZ_JBEZNA010000115.1"/>
</dbReference>